<evidence type="ECO:0000313" key="7">
    <source>
        <dbReference type="EMBL" id="QEL18194.1"/>
    </source>
</evidence>
<dbReference type="Gene3D" id="1.10.8.590">
    <property type="match status" value="1"/>
</dbReference>
<evidence type="ECO:0000256" key="4">
    <source>
        <dbReference type="ARBA" id="ARBA00022691"/>
    </source>
</evidence>
<dbReference type="InterPro" id="IPR029028">
    <property type="entry name" value="Alpha/beta_knot_MTases"/>
</dbReference>
<comment type="catalytic activity">
    <reaction evidence="5">
        <text>uridine(32) in tRNA + S-adenosyl-L-methionine = 2'-O-methyluridine(32) in tRNA + S-adenosyl-L-homocysteine + H(+)</text>
        <dbReference type="Rhea" id="RHEA:42936"/>
        <dbReference type="Rhea" id="RHEA-COMP:10107"/>
        <dbReference type="Rhea" id="RHEA-COMP:10290"/>
        <dbReference type="ChEBI" id="CHEBI:15378"/>
        <dbReference type="ChEBI" id="CHEBI:57856"/>
        <dbReference type="ChEBI" id="CHEBI:59789"/>
        <dbReference type="ChEBI" id="CHEBI:65315"/>
        <dbReference type="ChEBI" id="CHEBI:74478"/>
        <dbReference type="EC" id="2.1.1.200"/>
    </reaction>
</comment>
<dbReference type="GO" id="GO:0003723">
    <property type="term" value="F:RNA binding"/>
    <property type="evidence" value="ECO:0007669"/>
    <property type="project" value="InterPro"/>
</dbReference>
<evidence type="ECO:0000313" key="8">
    <source>
        <dbReference type="Proteomes" id="UP000324974"/>
    </source>
</evidence>
<dbReference type="GO" id="GO:0106339">
    <property type="term" value="F:tRNA (cytidine(32)-2'-O)-methyltransferase activity"/>
    <property type="evidence" value="ECO:0007669"/>
    <property type="project" value="RHEA"/>
</dbReference>
<feature type="domain" description="tRNA/rRNA methyltransferase SpoU type" evidence="6">
    <location>
        <begin position="5"/>
        <end position="157"/>
    </location>
</feature>
<name>A0A5C1ALZ3_9BACT</name>
<reference evidence="8" key="1">
    <citation type="submission" date="2019-08" db="EMBL/GenBank/DDBJ databases">
        <title>Limnoglobus roseus gen. nov., sp. nov., a novel freshwater planctomycete with a giant genome from the family Gemmataceae.</title>
        <authorList>
            <person name="Kulichevskaya I.S."/>
            <person name="Naumoff D.G."/>
            <person name="Miroshnikov K."/>
            <person name="Ivanova A."/>
            <person name="Philippov D.A."/>
            <person name="Hakobyan A."/>
            <person name="Rijpstra I.C."/>
            <person name="Sinninghe Damste J.S."/>
            <person name="Liesack W."/>
            <person name="Dedysh S.N."/>
        </authorList>
    </citation>
    <scope>NUCLEOTIDE SEQUENCE [LARGE SCALE GENOMIC DNA]</scope>
    <source>
        <strain evidence="8">PX52</strain>
    </source>
</reference>
<dbReference type="Gene3D" id="3.40.1280.10">
    <property type="match status" value="1"/>
</dbReference>
<keyword evidence="8" id="KW-1185">Reference proteome</keyword>
<dbReference type="AlphaFoldDB" id="A0A5C1ALZ3"/>
<comment type="similarity">
    <text evidence="1">Belongs to the class IV-like SAM-binding methyltransferase superfamily. RNA methyltransferase TrmH family.</text>
</comment>
<dbReference type="InterPro" id="IPR029026">
    <property type="entry name" value="tRNA_m1G_MTases_N"/>
</dbReference>
<keyword evidence="5" id="KW-0819">tRNA processing</keyword>
<dbReference type="RefSeq" id="WP_149112722.1">
    <property type="nucleotide sequence ID" value="NZ_CP042425.1"/>
</dbReference>
<dbReference type="PANTHER" id="PTHR42786:SF2">
    <property type="entry name" value="TRNA (CYTIDINE_URIDINE-2'-O-)-METHYLTRANSFERASE TRMJ"/>
    <property type="match status" value="1"/>
</dbReference>
<dbReference type="InterPro" id="IPR004384">
    <property type="entry name" value="RNA_MeTrfase_TrmJ/LasT"/>
</dbReference>
<keyword evidence="4 5" id="KW-0949">S-adenosyl-L-methionine</keyword>
<comment type="function">
    <text evidence="5">Catalyzes the formation of 2'O-methylated cytidine (Cm32) or 2'O-methylated uridine (Um32) at position 32 in tRNA.</text>
</comment>
<dbReference type="PIRSF" id="PIRSF004808">
    <property type="entry name" value="LasT"/>
    <property type="match status" value="1"/>
</dbReference>
<gene>
    <name evidence="5" type="primary">trmJ</name>
    <name evidence="7" type="ORF">PX52LOC_05208</name>
</gene>
<dbReference type="InterPro" id="IPR001537">
    <property type="entry name" value="SpoU_MeTrfase"/>
</dbReference>
<evidence type="ECO:0000259" key="6">
    <source>
        <dbReference type="Pfam" id="PF00588"/>
    </source>
</evidence>
<sequence>MLTNCRVVLVRTHYAGNIGSAARAMKNFGLTDLVLVDPIANVTDHQARMLATNGGDILDVARVVPDFYAAVADCGYVLGSSGETAGTLRRTLVGTPRELLPKFVQTLASTRCALVFGPEPHGLANEELARCHALLVLPTAAEFTSLNLALAVGITLYELHQFYREGTTTPPEAATRPPAAYADFDRAMAHLHDALTDVRFLFGQNGEALMHAFRHMVGRALPTQQEVKLLHGLARQMEYAADQMKKAETQMRGPK</sequence>
<evidence type="ECO:0000256" key="2">
    <source>
        <dbReference type="ARBA" id="ARBA00022603"/>
    </source>
</evidence>
<keyword evidence="5" id="KW-0963">Cytoplasm</keyword>
<evidence type="ECO:0000256" key="5">
    <source>
        <dbReference type="RuleBase" id="RU362024"/>
    </source>
</evidence>
<dbReference type="OrthoDB" id="9806346at2"/>
<dbReference type="GO" id="GO:0160206">
    <property type="term" value="F:tRNA (cytidine(32)/uridine(32)-2'-O)-methyltransferase activity"/>
    <property type="evidence" value="ECO:0007669"/>
    <property type="project" value="UniProtKB-EC"/>
</dbReference>
<dbReference type="KEGG" id="lrs:PX52LOC_05208"/>
<dbReference type="Proteomes" id="UP000324974">
    <property type="component" value="Chromosome"/>
</dbReference>
<keyword evidence="2 5" id="KW-0489">Methyltransferase</keyword>
<comment type="subcellular location">
    <subcellularLocation>
        <location evidence="5">Cytoplasm</location>
    </subcellularLocation>
</comment>
<keyword evidence="3 7" id="KW-0808">Transferase</keyword>
<comment type="catalytic activity">
    <reaction evidence="5">
        <text>cytidine(32) in tRNA + S-adenosyl-L-methionine = 2'-O-methylcytidine(32) in tRNA + S-adenosyl-L-homocysteine + H(+)</text>
        <dbReference type="Rhea" id="RHEA:42932"/>
        <dbReference type="Rhea" id="RHEA-COMP:10288"/>
        <dbReference type="Rhea" id="RHEA-COMP:10289"/>
        <dbReference type="ChEBI" id="CHEBI:15378"/>
        <dbReference type="ChEBI" id="CHEBI:57856"/>
        <dbReference type="ChEBI" id="CHEBI:59789"/>
        <dbReference type="ChEBI" id="CHEBI:74495"/>
        <dbReference type="ChEBI" id="CHEBI:82748"/>
        <dbReference type="EC" id="2.1.1.200"/>
    </reaction>
</comment>
<dbReference type="CDD" id="cd18093">
    <property type="entry name" value="SpoU-like_TrmJ"/>
    <property type="match status" value="1"/>
</dbReference>
<dbReference type="NCBIfam" id="TIGR00050">
    <property type="entry name" value="rRNA_methyl_1"/>
    <property type="match status" value="1"/>
</dbReference>
<dbReference type="GO" id="GO:0005829">
    <property type="term" value="C:cytosol"/>
    <property type="evidence" value="ECO:0007669"/>
    <property type="project" value="TreeGrafter"/>
</dbReference>
<accession>A0A5C1ALZ3</accession>
<evidence type="ECO:0000256" key="1">
    <source>
        <dbReference type="ARBA" id="ARBA00007228"/>
    </source>
</evidence>
<dbReference type="EMBL" id="CP042425">
    <property type="protein sequence ID" value="QEL18194.1"/>
    <property type="molecule type" value="Genomic_DNA"/>
</dbReference>
<dbReference type="GO" id="GO:0002128">
    <property type="term" value="P:tRNA nucleoside ribose methylation"/>
    <property type="evidence" value="ECO:0007669"/>
    <property type="project" value="TreeGrafter"/>
</dbReference>
<comment type="subunit">
    <text evidence="5">Homodimer.</text>
</comment>
<evidence type="ECO:0000256" key="3">
    <source>
        <dbReference type="ARBA" id="ARBA00022679"/>
    </source>
</evidence>
<dbReference type="PANTHER" id="PTHR42786">
    <property type="entry name" value="TRNA/RRNA METHYLTRANSFERASE"/>
    <property type="match status" value="1"/>
</dbReference>
<organism evidence="7 8">
    <name type="scientific">Limnoglobus roseus</name>
    <dbReference type="NCBI Taxonomy" id="2598579"/>
    <lineage>
        <taxon>Bacteria</taxon>
        <taxon>Pseudomonadati</taxon>
        <taxon>Planctomycetota</taxon>
        <taxon>Planctomycetia</taxon>
        <taxon>Gemmatales</taxon>
        <taxon>Gemmataceae</taxon>
        <taxon>Limnoglobus</taxon>
    </lineage>
</organism>
<proteinExistence type="inferred from homology"/>
<dbReference type="SUPFAM" id="SSF75217">
    <property type="entry name" value="alpha/beta knot"/>
    <property type="match status" value="1"/>
</dbReference>
<protein>
    <recommendedName>
        <fullName evidence="5">tRNA (cytidine/uridine-2'-O-)-methyltransferase TrmJ</fullName>
        <ecNumber evidence="5">2.1.1.200</ecNumber>
    </recommendedName>
    <alternativeName>
        <fullName evidence="5">tRNA (cytidine(32)/uridine(32)-2'-O)-methyltransferase</fullName>
    </alternativeName>
    <alternativeName>
        <fullName evidence="5">tRNA Cm32/Um32 methyltransferase</fullName>
    </alternativeName>
</protein>
<dbReference type="Pfam" id="PF00588">
    <property type="entry name" value="SpoU_methylase"/>
    <property type="match status" value="1"/>
</dbReference>
<dbReference type="EC" id="2.1.1.200" evidence="5"/>